<evidence type="ECO:0000256" key="2">
    <source>
        <dbReference type="ARBA" id="ARBA00022692"/>
    </source>
</evidence>
<dbReference type="RefSeq" id="WP_229911431.1">
    <property type="nucleotide sequence ID" value="NZ_BMSX01000028.1"/>
</dbReference>
<evidence type="ECO:0000256" key="1">
    <source>
        <dbReference type="ARBA" id="ARBA00004141"/>
    </source>
</evidence>
<proteinExistence type="predicted"/>
<sequence>MGTLIAVRIVAFGMLSGGVANPVSQFGPALLAGDTPFLAVYLPAPMLGALAATVVINHHTRARRADR</sequence>
<evidence type="ECO:0000256" key="5">
    <source>
        <dbReference type="SAM" id="Phobius"/>
    </source>
</evidence>
<feature type="transmembrane region" description="Helical" evidence="5">
    <location>
        <begin position="36"/>
        <end position="57"/>
    </location>
</feature>
<dbReference type="SUPFAM" id="SSF81338">
    <property type="entry name" value="Aquaporin-like"/>
    <property type="match status" value="1"/>
</dbReference>
<evidence type="ECO:0000313" key="7">
    <source>
        <dbReference type="Proteomes" id="UP000658320"/>
    </source>
</evidence>
<accession>A0A918FLP0</accession>
<organism evidence="6 7">
    <name type="scientific">Streptomyces aurantiogriseus</name>
    <dbReference type="NCBI Taxonomy" id="66870"/>
    <lineage>
        <taxon>Bacteria</taxon>
        <taxon>Bacillati</taxon>
        <taxon>Actinomycetota</taxon>
        <taxon>Actinomycetes</taxon>
        <taxon>Kitasatosporales</taxon>
        <taxon>Streptomycetaceae</taxon>
        <taxon>Streptomyces</taxon>
    </lineage>
</organism>
<evidence type="ECO:0000313" key="6">
    <source>
        <dbReference type="EMBL" id="GGR52481.1"/>
    </source>
</evidence>
<reference evidence="6" key="1">
    <citation type="journal article" date="2014" name="Int. J. Syst. Evol. Microbiol.">
        <title>Complete genome sequence of Corynebacterium casei LMG S-19264T (=DSM 44701T), isolated from a smear-ripened cheese.</title>
        <authorList>
            <consortium name="US DOE Joint Genome Institute (JGI-PGF)"/>
            <person name="Walter F."/>
            <person name="Albersmeier A."/>
            <person name="Kalinowski J."/>
            <person name="Ruckert C."/>
        </authorList>
    </citation>
    <scope>NUCLEOTIDE SEQUENCE</scope>
    <source>
        <strain evidence="6">JCM 4346</strain>
    </source>
</reference>
<dbReference type="AlphaFoldDB" id="A0A918FLP0"/>
<dbReference type="GO" id="GO:0015267">
    <property type="term" value="F:channel activity"/>
    <property type="evidence" value="ECO:0007669"/>
    <property type="project" value="InterPro"/>
</dbReference>
<name>A0A918FLP0_9ACTN</name>
<protein>
    <submittedName>
        <fullName evidence="6">Uncharacterized protein</fullName>
    </submittedName>
</protein>
<dbReference type="InterPro" id="IPR023271">
    <property type="entry name" value="Aquaporin-like"/>
</dbReference>
<reference evidence="6" key="2">
    <citation type="submission" date="2020-09" db="EMBL/GenBank/DDBJ databases">
        <authorList>
            <person name="Sun Q."/>
            <person name="Ohkuma M."/>
        </authorList>
    </citation>
    <scope>NUCLEOTIDE SEQUENCE</scope>
    <source>
        <strain evidence="6">JCM 4346</strain>
    </source>
</reference>
<dbReference type="InterPro" id="IPR000425">
    <property type="entry name" value="MIP"/>
</dbReference>
<keyword evidence="4 5" id="KW-0472">Membrane</keyword>
<comment type="caution">
    <text evidence="6">The sequence shown here is derived from an EMBL/GenBank/DDBJ whole genome shotgun (WGS) entry which is preliminary data.</text>
</comment>
<gene>
    <name evidence="6" type="ORF">GCM10010251_81950</name>
</gene>
<evidence type="ECO:0000256" key="4">
    <source>
        <dbReference type="ARBA" id="ARBA00023136"/>
    </source>
</evidence>
<keyword evidence="2 5" id="KW-0812">Transmembrane</keyword>
<comment type="subcellular location">
    <subcellularLocation>
        <location evidence="1">Membrane</location>
        <topology evidence="1">Multi-pass membrane protein</topology>
    </subcellularLocation>
</comment>
<dbReference type="GO" id="GO:0016020">
    <property type="term" value="C:membrane"/>
    <property type="evidence" value="ECO:0007669"/>
    <property type="project" value="UniProtKB-SubCell"/>
</dbReference>
<dbReference type="EMBL" id="BMSX01000028">
    <property type="protein sequence ID" value="GGR52481.1"/>
    <property type="molecule type" value="Genomic_DNA"/>
</dbReference>
<dbReference type="Gene3D" id="1.20.1080.10">
    <property type="entry name" value="Glycerol uptake facilitator protein"/>
    <property type="match status" value="1"/>
</dbReference>
<keyword evidence="7" id="KW-1185">Reference proteome</keyword>
<dbReference type="Pfam" id="PF00230">
    <property type="entry name" value="MIP"/>
    <property type="match status" value="1"/>
</dbReference>
<dbReference type="Proteomes" id="UP000658320">
    <property type="component" value="Unassembled WGS sequence"/>
</dbReference>
<keyword evidence="3 5" id="KW-1133">Transmembrane helix</keyword>
<evidence type="ECO:0000256" key="3">
    <source>
        <dbReference type="ARBA" id="ARBA00022989"/>
    </source>
</evidence>